<keyword evidence="2" id="KW-1185">Reference proteome</keyword>
<proteinExistence type="predicted"/>
<comment type="caution">
    <text evidence="1">The sequence shown here is derived from an EMBL/GenBank/DDBJ whole genome shotgun (WGS) entry which is preliminary data.</text>
</comment>
<reference evidence="2" key="1">
    <citation type="journal article" date="2022" name="Mol. Ecol. Resour.">
        <title>The genomes of chicory, endive, great burdock and yacon provide insights into Asteraceae palaeo-polyploidization history and plant inulin production.</title>
        <authorList>
            <person name="Fan W."/>
            <person name="Wang S."/>
            <person name="Wang H."/>
            <person name="Wang A."/>
            <person name="Jiang F."/>
            <person name="Liu H."/>
            <person name="Zhao H."/>
            <person name="Xu D."/>
            <person name="Zhang Y."/>
        </authorList>
    </citation>
    <scope>NUCLEOTIDE SEQUENCE [LARGE SCALE GENOMIC DNA]</scope>
    <source>
        <strain evidence="2">cv. Punajuju</strain>
    </source>
</reference>
<evidence type="ECO:0000313" key="1">
    <source>
        <dbReference type="EMBL" id="KAI3750399.1"/>
    </source>
</evidence>
<protein>
    <submittedName>
        <fullName evidence="1">Uncharacterized protein</fullName>
    </submittedName>
</protein>
<gene>
    <name evidence="1" type="ORF">L2E82_21034</name>
</gene>
<organism evidence="1 2">
    <name type="scientific">Cichorium intybus</name>
    <name type="common">Chicory</name>
    <dbReference type="NCBI Taxonomy" id="13427"/>
    <lineage>
        <taxon>Eukaryota</taxon>
        <taxon>Viridiplantae</taxon>
        <taxon>Streptophyta</taxon>
        <taxon>Embryophyta</taxon>
        <taxon>Tracheophyta</taxon>
        <taxon>Spermatophyta</taxon>
        <taxon>Magnoliopsida</taxon>
        <taxon>eudicotyledons</taxon>
        <taxon>Gunneridae</taxon>
        <taxon>Pentapetalae</taxon>
        <taxon>asterids</taxon>
        <taxon>campanulids</taxon>
        <taxon>Asterales</taxon>
        <taxon>Asteraceae</taxon>
        <taxon>Cichorioideae</taxon>
        <taxon>Cichorieae</taxon>
        <taxon>Cichoriinae</taxon>
        <taxon>Cichorium</taxon>
    </lineage>
</organism>
<accession>A0ACB9DUJ8</accession>
<sequence length="238" mass="26983">MFLFLSEYFEISVTETGSGFELHQHHWFLWLRNTRHLCWDCDIAGTFDLVGMIVYEVDQLPYQNTFYNVLLKSLKLVALFKWKWFRHPPSTTHLHLCHHKTHKVPSTCTLQAFDSLLQKLHTYVPLGASGTDLYAGAGVIGLSVASTGKCRKELFIFWSDVLMVEPLRKGLDPSLINLLALYNNVMLQSSRPGSSQVYSQQQVVAIFVIGSVELQRSEAISRKLAVLIIPLVLSLGTM</sequence>
<reference evidence="1 2" key="2">
    <citation type="journal article" date="2022" name="Mol. Ecol. Resour.">
        <title>The genomes of chicory, endive, great burdock and yacon provide insights into Asteraceae paleo-polyploidization history and plant inulin production.</title>
        <authorList>
            <person name="Fan W."/>
            <person name="Wang S."/>
            <person name="Wang H."/>
            <person name="Wang A."/>
            <person name="Jiang F."/>
            <person name="Liu H."/>
            <person name="Zhao H."/>
            <person name="Xu D."/>
            <person name="Zhang Y."/>
        </authorList>
    </citation>
    <scope>NUCLEOTIDE SEQUENCE [LARGE SCALE GENOMIC DNA]</scope>
    <source>
        <strain evidence="2">cv. Punajuju</strain>
        <tissue evidence="1">Leaves</tissue>
    </source>
</reference>
<dbReference type="Proteomes" id="UP001055811">
    <property type="component" value="Linkage Group LG04"/>
</dbReference>
<dbReference type="EMBL" id="CM042012">
    <property type="protein sequence ID" value="KAI3750399.1"/>
    <property type="molecule type" value="Genomic_DNA"/>
</dbReference>
<evidence type="ECO:0000313" key="2">
    <source>
        <dbReference type="Proteomes" id="UP001055811"/>
    </source>
</evidence>
<name>A0ACB9DUJ8_CICIN</name>